<dbReference type="Proteomes" id="UP000283805">
    <property type="component" value="Unassembled WGS sequence"/>
</dbReference>
<feature type="compositionally biased region" description="Low complexity" evidence="1">
    <location>
        <begin position="275"/>
        <end position="296"/>
    </location>
</feature>
<protein>
    <recommendedName>
        <fullName evidence="2">DUF7527 domain-containing protein</fullName>
    </recommendedName>
</protein>
<feature type="compositionally biased region" description="Basic and acidic residues" evidence="1">
    <location>
        <begin position="545"/>
        <end position="589"/>
    </location>
</feature>
<feature type="compositionally biased region" description="Polar residues" evidence="1">
    <location>
        <begin position="194"/>
        <end position="208"/>
    </location>
</feature>
<dbReference type="Pfam" id="PF24371">
    <property type="entry name" value="DUF7527"/>
    <property type="match status" value="1"/>
</dbReference>
<evidence type="ECO:0000256" key="1">
    <source>
        <dbReference type="SAM" id="MobiDB-lite"/>
    </source>
</evidence>
<sequence>MDSRTQERVEQWDSRPFNGGYDGLADLAESGFSGAVTTGTGGTWLFMLNGRIVGVFEGAIEDFDGASGTIYQAPHPSLPLLCSMEEQGGDTRAKYYTNETPLREVDETLQDGSFTGYIVLSENVLSGDYYAVYYGGRRMAAAYIGNAERLVTGDEAFERADDEVGIYEVIDVDVEVTDVPGADDTPAGDANAETGATTDSTDVGSTDEPSVGGVSGVEPIDISGGSSTGSSADTGSSTDDAVTGNDGPTGITATDSDATARESTTPGITDADSISTDAAVDPDSSDTAADSVAAVESEPEPGPEPDPEPNPEPNPNGVELETGTDHEPGLETEPDPDASTAAEADADSVGGDPDSGASPARTSETGHETETETSSSSPDPAEVEAAAEQLDQNDISWTGDDDEPEQPQTTAGDVRPPGGAERMESKAADADSPSGAEADDEDQLEERFEEEEQWRETRRIPSIDPEKTTADGSTSAVSGSRTGSGSQSASQSAREDAGTRTEARRSTGSTTQGSANGPRGSGQADSGASAGTGTTAPSGATADRNQTERMERLADRIERLEEQREALESKNKELVSERDQLREKNQQLSETIDRLESRIEELESELEAARAGDGAGSGVNAAGTELSPDRALAGTNLFVRYRSKSQPTLETAHEGDADRDEVASNLQLEHHTEFDASDVAVEGAPYEEFLTGTMAYRFVKWLTDTTLYEIRDTGHANGLSDLYDAIPQIDRAELDATISLADDDTDDVPDEVTFDVVAFDKMGNPLLVAMLNDSRKPVSEDTLAGLEEAASAVKANYPDLAAAIAVTSSYFESGAHEVTEEATSSGFLSRSSKLSYVSLSRKQGYHLCLVESRSEGFHMTVPEL</sequence>
<feature type="compositionally biased region" description="Polar residues" evidence="1">
    <location>
        <begin position="251"/>
        <end position="267"/>
    </location>
</feature>
<feature type="compositionally biased region" description="Low complexity" evidence="1">
    <location>
        <begin position="521"/>
        <end position="542"/>
    </location>
</feature>
<gene>
    <name evidence="3" type="ORF">ATJ93_2528</name>
</gene>
<feature type="compositionally biased region" description="Basic and acidic residues" evidence="1">
    <location>
        <begin position="454"/>
        <end position="469"/>
    </location>
</feature>
<feature type="compositionally biased region" description="Low complexity" evidence="1">
    <location>
        <begin position="478"/>
        <end position="492"/>
    </location>
</feature>
<evidence type="ECO:0000259" key="2">
    <source>
        <dbReference type="Pfam" id="PF24371"/>
    </source>
</evidence>
<keyword evidence="4" id="KW-1185">Reference proteome</keyword>
<evidence type="ECO:0000313" key="3">
    <source>
        <dbReference type="EMBL" id="RKD95666.1"/>
    </source>
</evidence>
<feature type="compositionally biased region" description="Acidic residues" evidence="1">
    <location>
        <begin position="437"/>
        <end position="453"/>
    </location>
</feature>
<feature type="region of interest" description="Disordered" evidence="1">
    <location>
        <begin position="605"/>
        <end position="627"/>
    </location>
</feature>
<accession>A0A419WJR8</accession>
<proteinExistence type="predicted"/>
<dbReference type="OrthoDB" id="157503at2157"/>
<dbReference type="Gene3D" id="1.20.5.340">
    <property type="match status" value="1"/>
</dbReference>
<organism evidence="3 4">
    <name type="scientific">Halopiger aswanensis</name>
    <dbReference type="NCBI Taxonomy" id="148449"/>
    <lineage>
        <taxon>Archaea</taxon>
        <taxon>Methanobacteriati</taxon>
        <taxon>Methanobacteriota</taxon>
        <taxon>Stenosarchaea group</taxon>
        <taxon>Halobacteria</taxon>
        <taxon>Halobacteriales</taxon>
        <taxon>Natrialbaceae</taxon>
        <taxon>Halopiger</taxon>
    </lineage>
</organism>
<dbReference type="InterPro" id="IPR055949">
    <property type="entry name" value="DUF7527"/>
</dbReference>
<dbReference type="AlphaFoldDB" id="A0A419WJR8"/>
<dbReference type="EMBL" id="RAPO01000002">
    <property type="protein sequence ID" value="RKD95666.1"/>
    <property type="molecule type" value="Genomic_DNA"/>
</dbReference>
<feature type="compositionally biased region" description="Low complexity" evidence="1">
    <location>
        <begin position="223"/>
        <end position="241"/>
    </location>
</feature>
<comment type="caution">
    <text evidence="3">The sequence shown here is derived from an EMBL/GenBank/DDBJ whole genome shotgun (WGS) entry which is preliminary data.</text>
</comment>
<name>A0A419WJR8_9EURY</name>
<evidence type="ECO:0000313" key="4">
    <source>
        <dbReference type="Proteomes" id="UP000283805"/>
    </source>
</evidence>
<feature type="domain" description="DUF7527" evidence="2">
    <location>
        <begin position="626"/>
        <end position="864"/>
    </location>
</feature>
<feature type="compositionally biased region" description="Polar residues" evidence="1">
    <location>
        <begin position="506"/>
        <end position="515"/>
    </location>
</feature>
<feature type="compositionally biased region" description="Basic and acidic residues" evidence="1">
    <location>
        <begin position="493"/>
        <end position="505"/>
    </location>
</feature>
<feature type="compositionally biased region" description="Acidic residues" evidence="1">
    <location>
        <begin position="297"/>
        <end position="309"/>
    </location>
</feature>
<feature type="region of interest" description="Disordered" evidence="1">
    <location>
        <begin position="178"/>
        <end position="589"/>
    </location>
</feature>
<dbReference type="RefSeq" id="WP_120244912.1">
    <property type="nucleotide sequence ID" value="NZ_RAPO01000002.1"/>
</dbReference>
<dbReference type="CDD" id="cd14686">
    <property type="entry name" value="bZIP"/>
    <property type="match status" value="1"/>
</dbReference>
<reference evidence="3 4" key="1">
    <citation type="submission" date="2018-09" db="EMBL/GenBank/DDBJ databases">
        <title>Genomic Encyclopedia of Archaeal and Bacterial Type Strains, Phase II (KMG-II): from individual species to whole genera.</title>
        <authorList>
            <person name="Goeker M."/>
        </authorList>
    </citation>
    <scope>NUCLEOTIDE SEQUENCE [LARGE SCALE GENOMIC DNA]</scope>
    <source>
        <strain evidence="3 4">DSM 13151</strain>
    </source>
</reference>